<dbReference type="Proteomes" id="UP000824087">
    <property type="component" value="Unassembled WGS sequence"/>
</dbReference>
<gene>
    <name evidence="2" type="ORF">IAD49_02630</name>
</gene>
<dbReference type="InterPro" id="IPR002625">
    <property type="entry name" value="Smr_dom"/>
</dbReference>
<feature type="domain" description="Smr" evidence="1">
    <location>
        <begin position="16"/>
        <end position="88"/>
    </location>
</feature>
<proteinExistence type="predicted"/>
<organism evidence="2 3">
    <name type="scientific">Candidatus Fimihabitans intestinipullorum</name>
    <dbReference type="NCBI Taxonomy" id="2840820"/>
    <lineage>
        <taxon>Bacteria</taxon>
        <taxon>Bacillati</taxon>
        <taxon>Mycoplasmatota</taxon>
        <taxon>Mycoplasmatota incertae sedis</taxon>
        <taxon>Candidatus Fimihabitans</taxon>
    </lineage>
</organism>
<evidence type="ECO:0000313" key="3">
    <source>
        <dbReference type="Proteomes" id="UP000824087"/>
    </source>
</evidence>
<comment type="caution">
    <text evidence="2">The sequence shown here is derived from an EMBL/GenBank/DDBJ whole genome shotgun (WGS) entry which is preliminary data.</text>
</comment>
<accession>A0A9D1HTW5</accession>
<dbReference type="SUPFAM" id="SSF160443">
    <property type="entry name" value="SMR domain-like"/>
    <property type="match status" value="1"/>
</dbReference>
<dbReference type="EMBL" id="DVML01000014">
    <property type="protein sequence ID" value="HIU22459.1"/>
    <property type="molecule type" value="Genomic_DNA"/>
</dbReference>
<sequence>MQTLDDVIFIDSYPKLDLHGYDRETARVAIQDFIKENIRLKQPIFVIVHGIGSGVLRTTTHETLRRNKKVVEYKTFYYNPGSTIVRITD</sequence>
<dbReference type="Gene3D" id="3.30.1370.110">
    <property type="match status" value="1"/>
</dbReference>
<reference evidence="2" key="2">
    <citation type="journal article" date="2021" name="PeerJ">
        <title>Extensive microbial diversity within the chicken gut microbiome revealed by metagenomics and culture.</title>
        <authorList>
            <person name="Gilroy R."/>
            <person name="Ravi A."/>
            <person name="Getino M."/>
            <person name="Pursley I."/>
            <person name="Horton D.L."/>
            <person name="Alikhan N.F."/>
            <person name="Baker D."/>
            <person name="Gharbi K."/>
            <person name="Hall N."/>
            <person name="Watson M."/>
            <person name="Adriaenssens E.M."/>
            <person name="Foster-Nyarko E."/>
            <person name="Jarju S."/>
            <person name="Secka A."/>
            <person name="Antonio M."/>
            <person name="Oren A."/>
            <person name="Chaudhuri R.R."/>
            <person name="La Ragione R."/>
            <person name="Hildebrand F."/>
            <person name="Pallen M.J."/>
        </authorList>
    </citation>
    <scope>NUCLEOTIDE SEQUENCE</scope>
    <source>
        <strain evidence="2">CHK197-8231</strain>
    </source>
</reference>
<evidence type="ECO:0000313" key="2">
    <source>
        <dbReference type="EMBL" id="HIU22459.1"/>
    </source>
</evidence>
<name>A0A9D1HTW5_9BACT</name>
<dbReference type="SMART" id="SM00463">
    <property type="entry name" value="SMR"/>
    <property type="match status" value="1"/>
</dbReference>
<reference evidence="2" key="1">
    <citation type="submission" date="2020-10" db="EMBL/GenBank/DDBJ databases">
        <authorList>
            <person name="Gilroy R."/>
        </authorList>
    </citation>
    <scope>NUCLEOTIDE SEQUENCE</scope>
    <source>
        <strain evidence="2">CHK197-8231</strain>
    </source>
</reference>
<dbReference type="PROSITE" id="PS50828">
    <property type="entry name" value="SMR"/>
    <property type="match status" value="1"/>
</dbReference>
<protein>
    <submittedName>
        <fullName evidence="2">Smr/MutS family protein</fullName>
    </submittedName>
</protein>
<dbReference type="Pfam" id="PF01713">
    <property type="entry name" value="Smr"/>
    <property type="match status" value="1"/>
</dbReference>
<dbReference type="InterPro" id="IPR036063">
    <property type="entry name" value="Smr_dom_sf"/>
</dbReference>
<evidence type="ECO:0000259" key="1">
    <source>
        <dbReference type="PROSITE" id="PS50828"/>
    </source>
</evidence>
<dbReference type="AlphaFoldDB" id="A0A9D1HTW5"/>